<feature type="domain" description="SusD-like N-terminal" evidence="7">
    <location>
        <begin position="23"/>
        <end position="214"/>
    </location>
</feature>
<feature type="domain" description="RagB/SusD" evidence="6">
    <location>
        <begin position="397"/>
        <end position="543"/>
    </location>
</feature>
<keyword evidence="5" id="KW-0998">Cell outer membrane</keyword>
<evidence type="ECO:0000259" key="6">
    <source>
        <dbReference type="Pfam" id="PF07980"/>
    </source>
</evidence>
<keyword evidence="4" id="KW-0472">Membrane</keyword>
<dbReference type="EMBL" id="QSTF01000003">
    <property type="protein sequence ID" value="RGM42547.1"/>
    <property type="molecule type" value="Genomic_DNA"/>
</dbReference>
<dbReference type="Gene3D" id="1.25.40.390">
    <property type="match status" value="1"/>
</dbReference>
<dbReference type="InterPro" id="IPR033985">
    <property type="entry name" value="SusD-like_N"/>
</dbReference>
<comment type="similarity">
    <text evidence="2">Belongs to the SusD family.</text>
</comment>
<proteinExistence type="inferred from homology"/>
<evidence type="ECO:0000256" key="1">
    <source>
        <dbReference type="ARBA" id="ARBA00004442"/>
    </source>
</evidence>
<dbReference type="RefSeq" id="WP_117747317.1">
    <property type="nucleotide sequence ID" value="NZ_JAHYZM010000095.1"/>
</dbReference>
<comment type="subcellular location">
    <subcellularLocation>
        <location evidence="1">Cell outer membrane</location>
    </subcellularLocation>
</comment>
<sequence>MKANIKTLLTVCAAGLITGCTDLDVKVESQYTEYPIDNQIAVEGKLADVYFQLRGTYGRRFMEAMSLSSDEYTAVSYGGGWYDSGAYAHPSLHDFTAEDATIDWMGNLTAGCTKANTVIRDLGGDEANPVSIAPARAMRALFHFYMMDCWGDAPILDHLPADGELIDRSPRADVAKFIESELKEIIPLLTEEVNDNTYGKPTKWMAEALLVKLYINWPVYTAASVDQYDANAYSNEKLNDCIALCDDIIKSGKFNLGSMSYQMKFGPDNGSHVEDFIYAMPYDTYTEKGLQYGRARTWKQAGDVELSYYGMKLSSSAGGYITMTPEFASLFDDPGKAGDRAKSILRGPVFVYNPKTYEPTNEPALNIKGEQIVLTKNITLDTPNDPQLGVGDDLEGYNQGYRSVKFFVIDDDYKNGRDQSNDLPIFRYADILLTKAEALLRGGISTERPQDTPVSLFNEIRRYVHANEVTSVDLKELYDERGREFFDENWRRNDMIRFGHFEDEYFPHYKTFPTANFDKTRRIFPLHRDMLNTNPNWEQNPGYPKYQN</sequence>
<dbReference type="Pfam" id="PF14322">
    <property type="entry name" value="SusD-like_3"/>
    <property type="match status" value="1"/>
</dbReference>
<reference evidence="8 9" key="1">
    <citation type="submission" date="2018-08" db="EMBL/GenBank/DDBJ databases">
        <title>A genome reference for cultivated species of the human gut microbiota.</title>
        <authorList>
            <person name="Zou Y."/>
            <person name="Xue W."/>
            <person name="Luo G."/>
        </authorList>
    </citation>
    <scope>NUCLEOTIDE SEQUENCE [LARGE SCALE GENOMIC DNA]</scope>
    <source>
        <strain evidence="8 9">OM08-14</strain>
    </source>
</reference>
<keyword evidence="3" id="KW-0732">Signal</keyword>
<evidence type="ECO:0000256" key="2">
    <source>
        <dbReference type="ARBA" id="ARBA00006275"/>
    </source>
</evidence>
<dbReference type="AlphaFoldDB" id="A0A3E4WK57"/>
<evidence type="ECO:0000259" key="7">
    <source>
        <dbReference type="Pfam" id="PF14322"/>
    </source>
</evidence>
<accession>A0A3E4WK57</accession>
<dbReference type="InterPro" id="IPR012944">
    <property type="entry name" value="SusD_RagB_dom"/>
</dbReference>
<evidence type="ECO:0000256" key="5">
    <source>
        <dbReference type="ARBA" id="ARBA00023237"/>
    </source>
</evidence>
<evidence type="ECO:0000313" key="8">
    <source>
        <dbReference type="EMBL" id="RGM42547.1"/>
    </source>
</evidence>
<organism evidence="8 9">
    <name type="scientific">Phocaeicola plebeius</name>
    <dbReference type="NCBI Taxonomy" id="310297"/>
    <lineage>
        <taxon>Bacteria</taxon>
        <taxon>Pseudomonadati</taxon>
        <taxon>Bacteroidota</taxon>
        <taxon>Bacteroidia</taxon>
        <taxon>Bacteroidales</taxon>
        <taxon>Bacteroidaceae</taxon>
        <taxon>Phocaeicola</taxon>
    </lineage>
</organism>
<comment type="caution">
    <text evidence="8">The sequence shown here is derived from an EMBL/GenBank/DDBJ whole genome shotgun (WGS) entry which is preliminary data.</text>
</comment>
<evidence type="ECO:0000256" key="3">
    <source>
        <dbReference type="ARBA" id="ARBA00022729"/>
    </source>
</evidence>
<dbReference type="SUPFAM" id="SSF48452">
    <property type="entry name" value="TPR-like"/>
    <property type="match status" value="1"/>
</dbReference>
<dbReference type="Proteomes" id="UP000260780">
    <property type="component" value="Unassembled WGS sequence"/>
</dbReference>
<evidence type="ECO:0000256" key="4">
    <source>
        <dbReference type="ARBA" id="ARBA00023136"/>
    </source>
</evidence>
<dbReference type="InterPro" id="IPR011990">
    <property type="entry name" value="TPR-like_helical_dom_sf"/>
</dbReference>
<evidence type="ECO:0000313" key="9">
    <source>
        <dbReference type="Proteomes" id="UP000260780"/>
    </source>
</evidence>
<dbReference type="PROSITE" id="PS51257">
    <property type="entry name" value="PROKAR_LIPOPROTEIN"/>
    <property type="match status" value="1"/>
</dbReference>
<name>A0A3E4WK57_9BACT</name>
<gene>
    <name evidence="8" type="ORF">DXC17_01940</name>
</gene>
<dbReference type="GO" id="GO:0009279">
    <property type="term" value="C:cell outer membrane"/>
    <property type="evidence" value="ECO:0007669"/>
    <property type="project" value="UniProtKB-SubCell"/>
</dbReference>
<protein>
    <submittedName>
        <fullName evidence="8">RagB/SusD family nutrient uptake outer membrane protein</fullName>
    </submittedName>
</protein>
<dbReference type="Pfam" id="PF07980">
    <property type="entry name" value="SusD_RagB"/>
    <property type="match status" value="1"/>
</dbReference>